<reference evidence="1" key="1">
    <citation type="submission" date="2021-03" db="EMBL/GenBank/DDBJ databases">
        <authorList>
            <consortium name="DOE Joint Genome Institute"/>
            <person name="Ahrendt S."/>
            <person name="Looney B.P."/>
            <person name="Miyauchi S."/>
            <person name="Morin E."/>
            <person name="Drula E."/>
            <person name="Courty P.E."/>
            <person name="Chicoki N."/>
            <person name="Fauchery L."/>
            <person name="Kohler A."/>
            <person name="Kuo A."/>
            <person name="Labutti K."/>
            <person name="Pangilinan J."/>
            <person name="Lipzen A."/>
            <person name="Riley R."/>
            <person name="Andreopoulos W."/>
            <person name="He G."/>
            <person name="Johnson J."/>
            <person name="Barry K.W."/>
            <person name="Grigoriev I.V."/>
            <person name="Nagy L."/>
            <person name="Hibbett D."/>
            <person name="Henrissat B."/>
            <person name="Matheny P.B."/>
            <person name="Labbe J."/>
            <person name="Martin F."/>
        </authorList>
    </citation>
    <scope>NUCLEOTIDE SEQUENCE</scope>
    <source>
        <strain evidence="1">HHB10654</strain>
    </source>
</reference>
<dbReference type="EMBL" id="MU277190">
    <property type="protein sequence ID" value="KAI0067239.1"/>
    <property type="molecule type" value="Genomic_DNA"/>
</dbReference>
<evidence type="ECO:0000313" key="2">
    <source>
        <dbReference type="Proteomes" id="UP000814140"/>
    </source>
</evidence>
<proteinExistence type="predicted"/>
<comment type="caution">
    <text evidence="1">The sequence shown here is derived from an EMBL/GenBank/DDBJ whole genome shotgun (WGS) entry which is preliminary data.</text>
</comment>
<keyword evidence="2" id="KW-1185">Reference proteome</keyword>
<evidence type="ECO:0000313" key="1">
    <source>
        <dbReference type="EMBL" id="KAI0067239.1"/>
    </source>
</evidence>
<gene>
    <name evidence="1" type="ORF">BV25DRAFT_1077060</name>
</gene>
<accession>A0ACB8TFP9</accession>
<organism evidence="1 2">
    <name type="scientific">Artomyces pyxidatus</name>
    <dbReference type="NCBI Taxonomy" id="48021"/>
    <lineage>
        <taxon>Eukaryota</taxon>
        <taxon>Fungi</taxon>
        <taxon>Dikarya</taxon>
        <taxon>Basidiomycota</taxon>
        <taxon>Agaricomycotina</taxon>
        <taxon>Agaricomycetes</taxon>
        <taxon>Russulales</taxon>
        <taxon>Auriscalpiaceae</taxon>
        <taxon>Artomyces</taxon>
    </lineage>
</organism>
<protein>
    <submittedName>
        <fullName evidence="1">Uncharacterized protein</fullName>
    </submittedName>
</protein>
<reference evidence="1" key="2">
    <citation type="journal article" date="2022" name="New Phytol.">
        <title>Evolutionary transition to the ectomycorrhizal habit in the genomes of a hyperdiverse lineage of mushroom-forming fungi.</title>
        <authorList>
            <person name="Looney B."/>
            <person name="Miyauchi S."/>
            <person name="Morin E."/>
            <person name="Drula E."/>
            <person name="Courty P.E."/>
            <person name="Kohler A."/>
            <person name="Kuo A."/>
            <person name="LaButti K."/>
            <person name="Pangilinan J."/>
            <person name="Lipzen A."/>
            <person name="Riley R."/>
            <person name="Andreopoulos W."/>
            <person name="He G."/>
            <person name="Johnson J."/>
            <person name="Nolan M."/>
            <person name="Tritt A."/>
            <person name="Barry K.W."/>
            <person name="Grigoriev I.V."/>
            <person name="Nagy L.G."/>
            <person name="Hibbett D."/>
            <person name="Henrissat B."/>
            <person name="Matheny P.B."/>
            <person name="Labbe J."/>
            <person name="Martin F.M."/>
        </authorList>
    </citation>
    <scope>NUCLEOTIDE SEQUENCE</scope>
    <source>
        <strain evidence="1">HHB10654</strain>
    </source>
</reference>
<name>A0ACB8TFP9_9AGAM</name>
<dbReference type="Proteomes" id="UP000814140">
    <property type="component" value="Unassembled WGS sequence"/>
</dbReference>
<sequence length="230" mass="25252">MRSLRVLHIPACVFTVPPPCCPRYGCVVDLSRAYLSHRSLACKLPSHQSPFPYAIPDLLSVHSCRFSSRSSCEPMPNYAYRLAFLFPLGCQATAAAGLTCARSYLLYAVCLRLAGMSAGAPRCSGPSLSTPGLAAHVRHTCVPRPSQIPFERPPLVLPVFCSSLAFGVLQPFRICDGGSVHTRPRRSDWPLLANTGRKRRLRCCGLADCEKEGHSCMNFDLLSTTHYRLV</sequence>